<evidence type="ECO:0000313" key="5">
    <source>
        <dbReference type="EMBL" id="KJH72313.1"/>
    </source>
</evidence>
<dbReference type="PROSITE" id="PS51318">
    <property type="entry name" value="TAT"/>
    <property type="match status" value="1"/>
</dbReference>
<evidence type="ECO:0000259" key="4">
    <source>
        <dbReference type="Pfam" id="PF07732"/>
    </source>
</evidence>
<dbReference type="InterPro" id="IPR008972">
    <property type="entry name" value="Cupredoxin"/>
</dbReference>
<dbReference type="Pfam" id="PF07731">
    <property type="entry name" value="Cu-oxidase_2"/>
    <property type="match status" value="1"/>
</dbReference>
<feature type="domain" description="Plastocyanin-like" evidence="2">
    <location>
        <begin position="237"/>
        <end position="306"/>
    </location>
</feature>
<sequence>MTILTRRQALKLGALAGGSLILPIGFQRRSYAGDAGSPKVPLFSQQLRIPPVLNPVRSDATTDYYEITMKKATVEILPGLKTEIWGYNGITPGPTIKQRKDRQSIVRFINNSVGTPTSVHLHGMASLPQYDGYAEDLTNPGQYKDYIYPNNRPATLWYHDHAIHKTAINVYMGLAGMYLVQDDYELGLPLPKGEYDVPLLIQDKQFSSSGKLIFDNQGESSQMGDVIVVNGVPWPNMKVANRKYRFRVLNGSISRSYNLSLSTGDPITVIGTDAGLMGAPAQVSNFRIGMAERYEVVIDFSKYKVGTKIVLRNNHPANNDKYDNTDRIMQFEVVRTESDPSSIPSKLRDIQPIAESSAVRTREFRYERSNGLWVINGKTWDKARFDGNPQLGDVEIWKIYNNSGGWFHPIHMHLLDMQLLDRNGKAPFAYERGWKDVFYVGENETLRVIGRFGPNTGAYMSHCHNTVHEDHDMMNQFMVGTGGPDPIAAAPPKNLPAPAL</sequence>
<comment type="caution">
    <text evidence="5">The sequence shown here is derived from an EMBL/GenBank/DDBJ whole genome shotgun (WGS) entry which is preliminary data.</text>
</comment>
<dbReference type="CDD" id="cd13889">
    <property type="entry name" value="CuRO_3_BOD"/>
    <property type="match status" value="1"/>
</dbReference>
<dbReference type="Proteomes" id="UP000032452">
    <property type="component" value="Unassembled WGS sequence"/>
</dbReference>
<proteinExistence type="inferred from homology"/>
<dbReference type="InterPro" id="IPR011706">
    <property type="entry name" value="Cu-oxidase_C"/>
</dbReference>
<accession>A0A0D8ZU71</accession>
<dbReference type="InterPro" id="IPR006311">
    <property type="entry name" value="TAT_signal"/>
</dbReference>
<dbReference type="Gene3D" id="2.60.40.420">
    <property type="entry name" value="Cupredoxins - blue copper proteins"/>
    <property type="match status" value="3"/>
</dbReference>
<dbReference type="OrthoDB" id="9757546at2"/>
<dbReference type="PANTHER" id="PTHR48267:SF1">
    <property type="entry name" value="BILIRUBIN OXIDASE"/>
    <property type="match status" value="1"/>
</dbReference>
<evidence type="ECO:0000313" key="6">
    <source>
        <dbReference type="Proteomes" id="UP000032452"/>
    </source>
</evidence>
<keyword evidence="6" id="KW-1185">Reference proteome</keyword>
<dbReference type="Pfam" id="PF07732">
    <property type="entry name" value="Cu-oxidase_3"/>
    <property type="match status" value="1"/>
</dbReference>
<feature type="domain" description="Plastocyanin-like" evidence="3">
    <location>
        <begin position="369"/>
        <end position="481"/>
    </location>
</feature>
<organism evidence="5 6">
    <name type="scientific">Aliterella atlantica CENA595</name>
    <dbReference type="NCBI Taxonomy" id="1618023"/>
    <lineage>
        <taxon>Bacteria</taxon>
        <taxon>Bacillati</taxon>
        <taxon>Cyanobacteriota</taxon>
        <taxon>Cyanophyceae</taxon>
        <taxon>Chroococcidiopsidales</taxon>
        <taxon>Aliterellaceae</taxon>
        <taxon>Aliterella</taxon>
    </lineage>
</organism>
<dbReference type="STRING" id="1618023.UH38_07790"/>
<dbReference type="GO" id="GO:0005507">
    <property type="term" value="F:copper ion binding"/>
    <property type="evidence" value="ECO:0007669"/>
    <property type="project" value="InterPro"/>
</dbReference>
<dbReference type="SUPFAM" id="SSF49503">
    <property type="entry name" value="Cupredoxins"/>
    <property type="match status" value="3"/>
</dbReference>
<comment type="similarity">
    <text evidence="1">Belongs to the multicopper oxidase family.</text>
</comment>
<dbReference type="Pfam" id="PF00394">
    <property type="entry name" value="Cu-oxidase"/>
    <property type="match status" value="1"/>
</dbReference>
<dbReference type="InterPro" id="IPR001117">
    <property type="entry name" value="Cu-oxidase_2nd"/>
</dbReference>
<feature type="domain" description="Plastocyanin-like" evidence="4">
    <location>
        <begin position="69"/>
        <end position="183"/>
    </location>
</feature>
<dbReference type="AlphaFoldDB" id="A0A0D8ZU71"/>
<dbReference type="EMBL" id="JYON01000006">
    <property type="protein sequence ID" value="KJH72313.1"/>
    <property type="molecule type" value="Genomic_DNA"/>
</dbReference>
<dbReference type="RefSeq" id="WP_045054075.1">
    <property type="nucleotide sequence ID" value="NZ_CAWMDP010000038.1"/>
</dbReference>
<gene>
    <name evidence="5" type="ORF">UH38_07790</name>
</gene>
<evidence type="ECO:0000259" key="3">
    <source>
        <dbReference type="Pfam" id="PF07731"/>
    </source>
</evidence>
<protein>
    <submittedName>
        <fullName evidence="5">Bilirubin oxidase</fullName>
    </submittedName>
</protein>
<evidence type="ECO:0000256" key="1">
    <source>
        <dbReference type="ARBA" id="ARBA00010609"/>
    </source>
</evidence>
<evidence type="ECO:0000259" key="2">
    <source>
        <dbReference type="Pfam" id="PF00394"/>
    </source>
</evidence>
<dbReference type="GO" id="GO:0016491">
    <property type="term" value="F:oxidoreductase activity"/>
    <property type="evidence" value="ECO:0007669"/>
    <property type="project" value="InterPro"/>
</dbReference>
<name>A0A0D8ZU71_9CYAN</name>
<dbReference type="InterPro" id="IPR045087">
    <property type="entry name" value="Cu-oxidase_fam"/>
</dbReference>
<dbReference type="PANTHER" id="PTHR48267">
    <property type="entry name" value="CUPREDOXIN SUPERFAMILY PROTEIN"/>
    <property type="match status" value="1"/>
</dbReference>
<dbReference type="PATRIC" id="fig|1618023.3.peg.3239"/>
<dbReference type="InterPro" id="IPR011707">
    <property type="entry name" value="Cu-oxidase-like_N"/>
</dbReference>
<reference evidence="5 6" key="1">
    <citation type="submission" date="2015-02" db="EMBL/GenBank/DDBJ databases">
        <title>Draft genome of a novel marine cyanobacterium (Chroococcales) isolated from South Atlantic Ocean.</title>
        <authorList>
            <person name="Rigonato J."/>
            <person name="Alvarenga D.O."/>
            <person name="Branco L.H."/>
            <person name="Varani A.M."/>
            <person name="Brandini F.P."/>
            <person name="Fiore M.F."/>
        </authorList>
    </citation>
    <scope>NUCLEOTIDE SEQUENCE [LARGE SCALE GENOMIC DNA]</scope>
    <source>
        <strain evidence="5 6">CENA595</strain>
    </source>
</reference>